<proteinExistence type="predicted"/>
<accession>A0AC34GTD8</accession>
<reference evidence="2" key="1">
    <citation type="submission" date="2022-11" db="UniProtKB">
        <authorList>
            <consortium name="WormBaseParasite"/>
        </authorList>
    </citation>
    <scope>IDENTIFICATION</scope>
</reference>
<organism evidence="1 2">
    <name type="scientific">Panagrolaimus sp. ES5</name>
    <dbReference type="NCBI Taxonomy" id="591445"/>
    <lineage>
        <taxon>Eukaryota</taxon>
        <taxon>Metazoa</taxon>
        <taxon>Ecdysozoa</taxon>
        <taxon>Nematoda</taxon>
        <taxon>Chromadorea</taxon>
        <taxon>Rhabditida</taxon>
        <taxon>Tylenchina</taxon>
        <taxon>Panagrolaimomorpha</taxon>
        <taxon>Panagrolaimoidea</taxon>
        <taxon>Panagrolaimidae</taxon>
        <taxon>Panagrolaimus</taxon>
    </lineage>
</organism>
<protein>
    <submittedName>
        <fullName evidence="2">Cysteine proteinase</fullName>
    </submittedName>
</protein>
<evidence type="ECO:0000313" key="2">
    <source>
        <dbReference type="WBParaSite" id="ES5_v2.g8151.t1"/>
    </source>
</evidence>
<dbReference type="Proteomes" id="UP000887579">
    <property type="component" value="Unplaced"/>
</dbReference>
<dbReference type="WBParaSite" id="ES5_v2.g8151.t1">
    <property type="protein sequence ID" value="ES5_v2.g8151.t1"/>
    <property type="gene ID" value="ES5_v2.g8151"/>
</dbReference>
<name>A0AC34GTD8_9BILA</name>
<evidence type="ECO:0000313" key="1">
    <source>
        <dbReference type="Proteomes" id="UP000887579"/>
    </source>
</evidence>
<sequence>MFFVVFYSFNFFWVNTVTHIKEDKERIALGLCAIREDAPTQICHFEVLVREWESSQEFINRGCSHQRTKLVSHHQHKLHNNVDTKVIDKTAEKVYKISKHIKPKDFGAWNLFSGFIERHSKTYDSKKEILRRFRIYKRNIRAAKVFQKQELGTAVYGETEFMDLTPTEFKKIYLPYQWEKPAFRVRHLNASDIEEEEIPKSFDARTKGLVTDVKNQGQCGSCWAFSVTGNIEGQWAKKTGKLLSLSEQELVDCDVVDQGCNGGLPLNAYKEIIRMGGLEPEKDYPYDGHKEQCHIVRKEIAVYINDSVQLPTDENKMAIWLFKNGPISIGILHFLRLNLGLIK</sequence>